<gene>
    <name evidence="2" type="ORF">B9T28_11815</name>
</gene>
<dbReference type="RefSeq" id="WP_086204191.1">
    <property type="nucleotide sequence ID" value="NZ_NEGB01000007.1"/>
</dbReference>
<keyword evidence="1" id="KW-0732">Signal</keyword>
<protein>
    <recommendedName>
        <fullName evidence="4">Toxin-antitoxin system YwqK family antitoxin</fullName>
    </recommendedName>
</protein>
<dbReference type="Proteomes" id="UP000242765">
    <property type="component" value="Unassembled WGS sequence"/>
</dbReference>
<feature type="chain" id="PRO_5010990167" description="Toxin-antitoxin system YwqK family antitoxin" evidence="1">
    <location>
        <begin position="20"/>
        <end position="271"/>
    </location>
</feature>
<reference evidence="2 3" key="1">
    <citation type="submission" date="2017-04" db="EMBL/GenBank/DDBJ databases">
        <title>High diversity of culturable Acinetobacter species in natural soil and water ecosystems.</title>
        <authorList>
            <person name="Nemec A."/>
            <person name="Radolfova-Krizova L."/>
        </authorList>
    </citation>
    <scope>NUCLEOTIDE SEQUENCE [LARGE SCALE GENOMIC DNA]</scope>
    <source>
        <strain evidence="2 3">ANC 4999</strain>
    </source>
</reference>
<comment type="caution">
    <text evidence="2">The sequence shown here is derived from an EMBL/GenBank/DDBJ whole genome shotgun (WGS) entry which is preliminary data.</text>
</comment>
<dbReference type="EMBL" id="NEGB01000007">
    <property type="protein sequence ID" value="OTG64210.1"/>
    <property type="molecule type" value="Genomic_DNA"/>
</dbReference>
<keyword evidence="3" id="KW-1185">Reference proteome</keyword>
<dbReference type="Pfam" id="PF07661">
    <property type="entry name" value="MORN_2"/>
    <property type="match status" value="4"/>
</dbReference>
<evidence type="ECO:0000256" key="1">
    <source>
        <dbReference type="SAM" id="SignalP"/>
    </source>
</evidence>
<sequence>MNKILLTTMISFCSLHTFANGYMNENMIIFSSESDGSNNPWQGKPKCIPVIKNGESTKTWSVQYTYLDHTPLTSKYLTTQKPSTKPVECEHQIHFPDGIQDSGIFESFYPNGKPRSRIEYTDGTYNGDLKFWFANGLKEQESTVRNGASNGAYRIWHPNGQLALSMGYKDDMQNGMKQRWYENGEPWTYVRFENNKMVGELKQWYRNGKLERLGAYRDGVRHGTYKTWYADGTPEAVLNYQAGKIMDAQCWDESAKSISTKNCISKFSGED</sequence>
<dbReference type="InterPro" id="IPR011652">
    <property type="entry name" value="MORN_2"/>
</dbReference>
<organism evidence="2 3">
    <name type="scientific">Acinetobacter silvestris</name>
    <dbReference type="NCBI Taxonomy" id="1977882"/>
    <lineage>
        <taxon>Bacteria</taxon>
        <taxon>Pseudomonadati</taxon>
        <taxon>Pseudomonadota</taxon>
        <taxon>Gammaproteobacteria</taxon>
        <taxon>Moraxellales</taxon>
        <taxon>Moraxellaceae</taxon>
        <taxon>Acinetobacter</taxon>
    </lineage>
</organism>
<dbReference type="SUPFAM" id="SSF82185">
    <property type="entry name" value="Histone H3 K4-specific methyltransferase SET7/9 N-terminal domain"/>
    <property type="match status" value="1"/>
</dbReference>
<name>A0A1Y3CC14_9GAMM</name>
<proteinExistence type="predicted"/>
<dbReference type="Gene3D" id="2.20.110.10">
    <property type="entry name" value="Histone H3 K4-specific methyltransferase SET7/9 N-terminal domain"/>
    <property type="match status" value="3"/>
</dbReference>
<accession>A0A1Y3CC14</accession>
<dbReference type="AlphaFoldDB" id="A0A1Y3CC14"/>
<dbReference type="OrthoDB" id="6588791at2"/>
<feature type="signal peptide" evidence="1">
    <location>
        <begin position="1"/>
        <end position="19"/>
    </location>
</feature>
<evidence type="ECO:0008006" key="4">
    <source>
        <dbReference type="Google" id="ProtNLM"/>
    </source>
</evidence>
<evidence type="ECO:0000313" key="3">
    <source>
        <dbReference type="Proteomes" id="UP000242765"/>
    </source>
</evidence>
<evidence type="ECO:0000313" key="2">
    <source>
        <dbReference type="EMBL" id="OTG64210.1"/>
    </source>
</evidence>